<proteinExistence type="predicted"/>
<organism evidence="1 2">
    <name type="scientific">Pseudobacillus wudalianchiensis</name>
    <dbReference type="NCBI Taxonomy" id="1743143"/>
    <lineage>
        <taxon>Bacteria</taxon>
        <taxon>Bacillati</taxon>
        <taxon>Bacillota</taxon>
        <taxon>Bacilli</taxon>
        <taxon>Bacillales</taxon>
        <taxon>Bacillaceae</taxon>
        <taxon>Pseudobacillus</taxon>
    </lineage>
</organism>
<accession>A0A1B9B9T8</accession>
<evidence type="ECO:0000313" key="1">
    <source>
        <dbReference type="EMBL" id="OCA92842.1"/>
    </source>
</evidence>
<sequence length="100" mass="11530">MKRYPYNDTKVNSLFPPGQYSYSSTFPSIMQSLSPSYTIQAEPVFLDHLLTYVGENIHVATVNESLEGTLTSVAIDHLQLTVDDVNYHIRYPHIIYFRKM</sequence>
<reference evidence="2" key="1">
    <citation type="submission" date="2016-05" db="EMBL/GenBank/DDBJ databases">
        <authorList>
            <person name="Liu B."/>
            <person name="Wang J."/>
            <person name="Zhu Y."/>
            <person name="Liu G."/>
            <person name="Chen Q."/>
            <person name="Chen Z."/>
            <person name="Lan J."/>
            <person name="Che J."/>
            <person name="Ge C."/>
            <person name="Shi H."/>
            <person name="Pan Z."/>
            <person name="Liu X."/>
        </authorList>
    </citation>
    <scope>NUCLEOTIDE SEQUENCE [LARGE SCALE GENOMIC DNA]</scope>
    <source>
        <strain evidence="2">FJAT-27215</strain>
    </source>
</reference>
<dbReference type="Proteomes" id="UP000092578">
    <property type="component" value="Unassembled WGS sequence"/>
</dbReference>
<dbReference type="AlphaFoldDB" id="A0A1B9B9T8"/>
<dbReference type="Pfam" id="PF10842">
    <property type="entry name" value="DUF2642"/>
    <property type="match status" value="1"/>
</dbReference>
<protein>
    <recommendedName>
        <fullName evidence="3">DUF2642 domain-containing protein</fullName>
    </recommendedName>
</protein>
<name>A0A1B9B9T8_9BACI</name>
<keyword evidence="2" id="KW-1185">Reference proteome</keyword>
<comment type="caution">
    <text evidence="1">The sequence shown here is derived from an EMBL/GenBank/DDBJ whole genome shotgun (WGS) entry which is preliminary data.</text>
</comment>
<gene>
    <name evidence="1" type="ORF">A8F95_03915</name>
</gene>
<dbReference type="InterPro" id="IPR020139">
    <property type="entry name" value="DUF2642"/>
</dbReference>
<dbReference type="EMBL" id="MAYT01000001">
    <property type="protein sequence ID" value="OCA92842.1"/>
    <property type="molecule type" value="Genomic_DNA"/>
</dbReference>
<evidence type="ECO:0000313" key="2">
    <source>
        <dbReference type="Proteomes" id="UP000092578"/>
    </source>
</evidence>
<evidence type="ECO:0008006" key="3">
    <source>
        <dbReference type="Google" id="ProtNLM"/>
    </source>
</evidence>
<dbReference type="RefSeq" id="WP_065409295.1">
    <property type="nucleotide sequence ID" value="NZ_MAYT01000001.1"/>
</dbReference>